<evidence type="ECO:0000313" key="3">
    <source>
        <dbReference type="Proteomes" id="UP000287651"/>
    </source>
</evidence>
<name>A0A426YJX0_ENSVE</name>
<proteinExistence type="predicted"/>
<protein>
    <submittedName>
        <fullName evidence="2">Uncharacterized protein</fullName>
    </submittedName>
</protein>
<dbReference type="EMBL" id="AMZH03011933">
    <property type="protein sequence ID" value="RRT51976.1"/>
    <property type="molecule type" value="Genomic_DNA"/>
</dbReference>
<feature type="compositionally biased region" description="Basic and acidic residues" evidence="1">
    <location>
        <begin position="7"/>
        <end position="21"/>
    </location>
</feature>
<organism evidence="2 3">
    <name type="scientific">Ensete ventricosum</name>
    <name type="common">Abyssinian banana</name>
    <name type="synonym">Musa ensete</name>
    <dbReference type="NCBI Taxonomy" id="4639"/>
    <lineage>
        <taxon>Eukaryota</taxon>
        <taxon>Viridiplantae</taxon>
        <taxon>Streptophyta</taxon>
        <taxon>Embryophyta</taxon>
        <taxon>Tracheophyta</taxon>
        <taxon>Spermatophyta</taxon>
        <taxon>Magnoliopsida</taxon>
        <taxon>Liliopsida</taxon>
        <taxon>Zingiberales</taxon>
        <taxon>Musaceae</taxon>
        <taxon>Ensete</taxon>
    </lineage>
</organism>
<evidence type="ECO:0000256" key="1">
    <source>
        <dbReference type="SAM" id="MobiDB-lite"/>
    </source>
</evidence>
<gene>
    <name evidence="2" type="ORF">B296_00039480</name>
</gene>
<comment type="caution">
    <text evidence="2">The sequence shown here is derived from an EMBL/GenBank/DDBJ whole genome shotgun (WGS) entry which is preliminary data.</text>
</comment>
<accession>A0A426YJX0</accession>
<evidence type="ECO:0000313" key="2">
    <source>
        <dbReference type="EMBL" id="RRT51976.1"/>
    </source>
</evidence>
<feature type="region of interest" description="Disordered" evidence="1">
    <location>
        <begin position="1"/>
        <end position="60"/>
    </location>
</feature>
<reference evidence="2 3" key="1">
    <citation type="journal article" date="2014" name="Agronomy (Basel)">
        <title>A Draft Genome Sequence for Ensete ventricosum, the Drought-Tolerant Tree Against Hunger.</title>
        <authorList>
            <person name="Harrison J."/>
            <person name="Moore K.A."/>
            <person name="Paszkiewicz K."/>
            <person name="Jones T."/>
            <person name="Grant M."/>
            <person name="Ambacheew D."/>
            <person name="Muzemil S."/>
            <person name="Studholme D.J."/>
        </authorList>
    </citation>
    <scope>NUCLEOTIDE SEQUENCE [LARGE SCALE GENOMIC DNA]</scope>
</reference>
<sequence length="386" mass="42009">MPLGSTRAERFGPARSPREPAGRGSTGRSEPGREDGLLNGVGPASPGFPPAPCEKRQEDSPAHGMRSIILPWLPALATTTSIDLVAFCYYQRRLCCDRCPCFLFLNRDQLHRSLSQSLSPLLNRNRNSKGSPPTATLNLLCQELPCLSSAFSVVKDVKGSSSSPELISCNPRPLPLLHLSLPLLPLHPLLHASPSSLLLLSRCFPLPNCVDDARCRQQLFSSPAATATYCCSRFQPTFFTRHHSPSPPSLSEASLPLLHLKQVQRPMQSRWLQPPSSSASILLPPLVHRRRYCCQLERGVLPCPSLASSSSSANCSFLSLFSPLHPFLKAAVFSPAPKISAANSDLLPIYYDQQHRRRRTPLPLEPAATSYVTAATHVAAGCALAC</sequence>
<dbReference type="Proteomes" id="UP000287651">
    <property type="component" value="Unassembled WGS sequence"/>
</dbReference>
<dbReference type="AlphaFoldDB" id="A0A426YJX0"/>